<reference evidence="1 2" key="1">
    <citation type="submission" date="2019-01" db="EMBL/GenBank/DDBJ databases">
        <title>Draft genome sequence of Psathyrella aberdarensis IHI B618.</title>
        <authorList>
            <person name="Buettner E."/>
            <person name="Kellner H."/>
        </authorList>
    </citation>
    <scope>NUCLEOTIDE SEQUENCE [LARGE SCALE GENOMIC DNA]</scope>
    <source>
        <strain evidence="1 2">IHI B618</strain>
    </source>
</reference>
<dbReference type="EMBL" id="SDEE01000966">
    <property type="protein sequence ID" value="RXW13266.1"/>
    <property type="molecule type" value="Genomic_DNA"/>
</dbReference>
<dbReference type="AlphaFoldDB" id="A0A4Q2D420"/>
<proteinExistence type="predicted"/>
<sequence length="59" mass="6394">MDSFITVAFEDLASFDNVKNISSFVDSETSKSFPATTSSSDVLKNEELDIHPGAMCTIC</sequence>
<evidence type="ECO:0008006" key="3">
    <source>
        <dbReference type="Google" id="ProtNLM"/>
    </source>
</evidence>
<organism evidence="1 2">
    <name type="scientific">Candolleomyces aberdarensis</name>
    <dbReference type="NCBI Taxonomy" id="2316362"/>
    <lineage>
        <taxon>Eukaryota</taxon>
        <taxon>Fungi</taxon>
        <taxon>Dikarya</taxon>
        <taxon>Basidiomycota</taxon>
        <taxon>Agaricomycotina</taxon>
        <taxon>Agaricomycetes</taxon>
        <taxon>Agaricomycetidae</taxon>
        <taxon>Agaricales</taxon>
        <taxon>Agaricineae</taxon>
        <taxon>Psathyrellaceae</taxon>
        <taxon>Candolleomyces</taxon>
    </lineage>
</organism>
<keyword evidence="2" id="KW-1185">Reference proteome</keyword>
<comment type="caution">
    <text evidence="1">The sequence shown here is derived from an EMBL/GenBank/DDBJ whole genome shotgun (WGS) entry which is preliminary data.</text>
</comment>
<name>A0A4Q2D420_9AGAR</name>
<dbReference type="OrthoDB" id="10414834at2759"/>
<accession>A0A4Q2D420</accession>
<dbReference type="Proteomes" id="UP000290288">
    <property type="component" value="Unassembled WGS sequence"/>
</dbReference>
<evidence type="ECO:0000313" key="1">
    <source>
        <dbReference type="EMBL" id="RXW13266.1"/>
    </source>
</evidence>
<evidence type="ECO:0000313" key="2">
    <source>
        <dbReference type="Proteomes" id="UP000290288"/>
    </source>
</evidence>
<protein>
    <recommendedName>
        <fullName evidence="3">Pheromone</fullName>
    </recommendedName>
</protein>
<gene>
    <name evidence="1" type="ORF">EST38_g12589</name>
</gene>